<evidence type="ECO:0000313" key="4">
    <source>
        <dbReference type="EMBL" id="CAF3810274.1"/>
    </source>
</evidence>
<dbReference type="FunFam" id="1.10.340.70:FF:000001">
    <property type="entry name" value="Retrovirus-related Pol polyprotein from transposon gypsy-like Protein"/>
    <property type="match status" value="1"/>
</dbReference>
<proteinExistence type="predicted"/>
<dbReference type="PANTHER" id="PTHR37984">
    <property type="entry name" value="PROTEIN CBG26694"/>
    <property type="match status" value="1"/>
</dbReference>
<dbReference type="InterPro" id="IPR050951">
    <property type="entry name" value="Retrovirus_Pol_polyprotein"/>
</dbReference>
<dbReference type="GO" id="GO:0015074">
    <property type="term" value="P:DNA integration"/>
    <property type="evidence" value="ECO:0007669"/>
    <property type="project" value="InterPro"/>
</dbReference>
<name>A0A8S2DYL3_9BILA</name>
<dbReference type="InterPro" id="IPR041588">
    <property type="entry name" value="Integrase_H2C2"/>
</dbReference>
<dbReference type="Pfam" id="PF00665">
    <property type="entry name" value="rve"/>
    <property type="match status" value="1"/>
</dbReference>
<accession>A0A8S2DYL3</accession>
<gene>
    <name evidence="3" type="ORF">OVA965_LOCUS16539</name>
    <name evidence="4" type="ORF">TMI583_LOCUS16549</name>
</gene>
<dbReference type="Gene3D" id="3.30.420.10">
    <property type="entry name" value="Ribonuclease H-like superfamily/Ribonuclease H"/>
    <property type="match status" value="1"/>
</dbReference>
<evidence type="ECO:0000259" key="2">
    <source>
        <dbReference type="PROSITE" id="PS50994"/>
    </source>
</evidence>
<sequence length="455" mass="52591">MPDYLSRSPVDDPTEDLDDYVQRISRETQTDNNNQVPVTKQSIIAAVTTRLQGKQGKRDNDDQADAGTSDNPVMCPNKEAVQSKDKPRTDANTQVLHELDHYRIIPFTHDDIRQQQLSDPTLQQILNNLEKEKHKNYIIEDSMLMRRQQLKLVPVVPKGKIRKSIMQIYHDTPANGSHFGRDRTLKTIGERYYWPTMNKDIRNYVRSCLKCRQNNHNRRKPDGHLKPISPPEGVFELLSMDFHGPITPLSKNQNKYIITITDNLSKFVIGKAVRDCTAPTAAKFLRDEVILKYGTPKAILSDNGSHFTASMMNELFTQFGIIHLYSTPYHPQTNACIERFNAKSPHYQDPDHLGKLNTYIPGIVEEAKKNIVKQQQNSENRYNQNRSNPQYKIGDLVLIKTTHVRHKFDIRNEGPFRITQKTYVVQHVKRLDMKRQVTTDVIIPLSERPKFDVKD</sequence>
<evidence type="ECO:0000313" key="3">
    <source>
        <dbReference type="EMBL" id="CAF1042130.1"/>
    </source>
</evidence>
<dbReference type="Gene3D" id="1.10.340.70">
    <property type="match status" value="1"/>
</dbReference>
<evidence type="ECO:0000313" key="5">
    <source>
        <dbReference type="Proteomes" id="UP000677228"/>
    </source>
</evidence>
<dbReference type="InterPro" id="IPR001584">
    <property type="entry name" value="Integrase_cat-core"/>
</dbReference>
<comment type="caution">
    <text evidence="3">The sequence shown here is derived from an EMBL/GenBank/DDBJ whole genome shotgun (WGS) entry which is preliminary data.</text>
</comment>
<evidence type="ECO:0000256" key="1">
    <source>
        <dbReference type="SAM" id="MobiDB-lite"/>
    </source>
</evidence>
<dbReference type="InterPro" id="IPR012337">
    <property type="entry name" value="RNaseH-like_sf"/>
</dbReference>
<reference evidence="3" key="1">
    <citation type="submission" date="2021-02" db="EMBL/GenBank/DDBJ databases">
        <authorList>
            <person name="Nowell W R."/>
        </authorList>
    </citation>
    <scope>NUCLEOTIDE SEQUENCE</scope>
</reference>
<dbReference type="SUPFAM" id="SSF53098">
    <property type="entry name" value="Ribonuclease H-like"/>
    <property type="match status" value="1"/>
</dbReference>
<dbReference type="Pfam" id="PF17921">
    <property type="entry name" value="Integrase_H2C2"/>
    <property type="match status" value="1"/>
</dbReference>
<dbReference type="EMBL" id="CAJOBA010007718">
    <property type="protein sequence ID" value="CAF3810274.1"/>
    <property type="molecule type" value="Genomic_DNA"/>
</dbReference>
<dbReference type="Proteomes" id="UP000677228">
    <property type="component" value="Unassembled WGS sequence"/>
</dbReference>
<feature type="region of interest" description="Disordered" evidence="1">
    <location>
        <begin position="49"/>
        <end position="90"/>
    </location>
</feature>
<dbReference type="InterPro" id="IPR036397">
    <property type="entry name" value="RNaseH_sf"/>
</dbReference>
<dbReference type="EMBL" id="CAJNOK010007706">
    <property type="protein sequence ID" value="CAF1042130.1"/>
    <property type="molecule type" value="Genomic_DNA"/>
</dbReference>
<dbReference type="GO" id="GO:0003676">
    <property type="term" value="F:nucleic acid binding"/>
    <property type="evidence" value="ECO:0007669"/>
    <property type="project" value="InterPro"/>
</dbReference>
<dbReference type="Proteomes" id="UP000682733">
    <property type="component" value="Unassembled WGS sequence"/>
</dbReference>
<feature type="domain" description="Integrase catalytic" evidence="2">
    <location>
        <begin position="226"/>
        <end position="341"/>
    </location>
</feature>
<dbReference type="PANTHER" id="PTHR37984:SF15">
    <property type="entry name" value="INTEGRASE CATALYTIC DOMAIN-CONTAINING PROTEIN"/>
    <property type="match status" value="1"/>
</dbReference>
<protein>
    <recommendedName>
        <fullName evidence="2">Integrase catalytic domain-containing protein</fullName>
    </recommendedName>
</protein>
<dbReference type="AlphaFoldDB" id="A0A8S2DYL3"/>
<dbReference type="PROSITE" id="PS50994">
    <property type="entry name" value="INTEGRASE"/>
    <property type="match status" value="1"/>
</dbReference>
<organism evidence="3 5">
    <name type="scientific">Didymodactylos carnosus</name>
    <dbReference type="NCBI Taxonomy" id="1234261"/>
    <lineage>
        <taxon>Eukaryota</taxon>
        <taxon>Metazoa</taxon>
        <taxon>Spiralia</taxon>
        <taxon>Gnathifera</taxon>
        <taxon>Rotifera</taxon>
        <taxon>Eurotatoria</taxon>
        <taxon>Bdelloidea</taxon>
        <taxon>Philodinida</taxon>
        <taxon>Philodinidae</taxon>
        <taxon>Didymodactylos</taxon>
    </lineage>
</organism>